<dbReference type="AlphaFoldDB" id="A0A1C3RHH5"/>
<gene>
    <name evidence="1" type="ORF">MTBPR1_30032</name>
</gene>
<evidence type="ECO:0000313" key="2">
    <source>
        <dbReference type="Proteomes" id="UP000231658"/>
    </source>
</evidence>
<protein>
    <submittedName>
        <fullName evidence="1">Uncharacterized protein</fullName>
    </submittedName>
</protein>
<sequence>MLNIVEIDDVKIENLIESISAQERSAVNCVLTNLGIASGKKGDESHYHVTIPDELIVAAKSEEEARDHFKSLVPSKYHKNYPTLLLRVRLQLIEATAGILHSDHDIQTFCGGLHIAMERIFGQNYVSKMRVRYGHTVYNWLRGLRSPRGTEVNRNKLSQIAMDAGLQAEILTKHLPVQRKLLKRTSGRGNASNEEYGITKYGYARPFITESMLSKYNTERVRVKKGKAQLLSTPLNAEFADYYFYKTARQSVLRLKDLKRNSRQSWKDPINDRGNLAGRANACSYALSKYYGFLLSAGIPVEELRLYMIADPELLNDYWNFTTRRNNGNEANSVIEAMFHIASTLVTVAGREAEEGYLRQKPALVPVNIPMKWIEEAYENLCQMKTDWLAAKAKLPKDPKLDPLMRIEPILRLDNPMQYLYDMLDNMIQRRKSYATGTGQRLILEYDIALLALHIQRPFRCATTARLTVDNLILDPVSGKLRFNTPANYLKNERYLPQNILLSGITTEFSEPYNTIIREWLEVWRPKVHGAQKGSHALFPIRLEHREGDALKQPLTNTIRNHLFKLTQIYAPQGVFLDQDAAQWQGEYGHWIRKVQAVAIIKATGRYDLAAAQLLDSEKMVRRAYHRFNPHDHDQQISNLITPSTQQ</sequence>
<keyword evidence="2" id="KW-1185">Reference proteome</keyword>
<dbReference type="Proteomes" id="UP000231658">
    <property type="component" value="Unassembled WGS sequence"/>
</dbReference>
<dbReference type="OrthoDB" id="7437883at2"/>
<organism evidence="1 2">
    <name type="scientific">Candidatus Terasakiella magnetica</name>
    <dbReference type="NCBI Taxonomy" id="1867952"/>
    <lineage>
        <taxon>Bacteria</taxon>
        <taxon>Pseudomonadati</taxon>
        <taxon>Pseudomonadota</taxon>
        <taxon>Alphaproteobacteria</taxon>
        <taxon>Rhodospirillales</taxon>
        <taxon>Terasakiellaceae</taxon>
        <taxon>Terasakiella</taxon>
    </lineage>
</organism>
<dbReference type="RefSeq" id="WP_069188752.1">
    <property type="nucleotide sequence ID" value="NZ_FLYE01000023.1"/>
</dbReference>
<reference evidence="1 2" key="1">
    <citation type="submission" date="2016-07" db="EMBL/GenBank/DDBJ databases">
        <authorList>
            <person name="Lefevre C.T."/>
        </authorList>
    </citation>
    <scope>NUCLEOTIDE SEQUENCE [LARGE SCALE GENOMIC DNA]</scope>
    <source>
        <strain evidence="1">PR1</strain>
    </source>
</reference>
<evidence type="ECO:0000313" key="1">
    <source>
        <dbReference type="EMBL" id="SCA56662.1"/>
    </source>
</evidence>
<name>A0A1C3RHH5_9PROT</name>
<proteinExistence type="predicted"/>
<accession>A0A1C3RHH5</accession>
<dbReference type="EMBL" id="FLYE01000023">
    <property type="protein sequence ID" value="SCA56662.1"/>
    <property type="molecule type" value="Genomic_DNA"/>
</dbReference>